<dbReference type="InterPro" id="IPR022263">
    <property type="entry name" value="KxYKxGKxW"/>
</dbReference>
<dbReference type="RefSeq" id="WP_148623964.1">
    <property type="nucleotide sequence ID" value="NZ_SDGZ01000028.1"/>
</dbReference>
<organism evidence="8 9">
    <name type="scientific">Weissella muntiaci</name>
    <dbReference type="NCBI Taxonomy" id="2508881"/>
    <lineage>
        <taxon>Bacteria</taxon>
        <taxon>Bacillati</taxon>
        <taxon>Bacillota</taxon>
        <taxon>Bacilli</taxon>
        <taxon>Lactobacillales</taxon>
        <taxon>Lactobacillaceae</taxon>
        <taxon>Weissella</taxon>
    </lineage>
</organism>
<dbReference type="NCBIfam" id="TIGR03715">
    <property type="entry name" value="KxYKxGKxW"/>
    <property type="match status" value="1"/>
</dbReference>
<evidence type="ECO:0000256" key="5">
    <source>
        <dbReference type="SAM" id="Coils"/>
    </source>
</evidence>
<keyword evidence="1" id="KW-0134">Cell wall</keyword>
<keyword evidence="3" id="KW-0732">Signal</keyword>
<name>A0A6C2C256_9LACO</name>
<dbReference type="Proteomes" id="UP000371977">
    <property type="component" value="Unassembled WGS sequence"/>
</dbReference>
<gene>
    <name evidence="8" type="ORF">ESZ50_11065</name>
</gene>
<dbReference type="PROSITE" id="PS50847">
    <property type="entry name" value="GRAM_POS_ANCHORING"/>
    <property type="match status" value="1"/>
</dbReference>
<reference evidence="8 9" key="1">
    <citation type="submission" date="2019-01" db="EMBL/GenBank/DDBJ databases">
        <title>Weissella sp. nov., a novel lactic acid bacterium isolated from animal feces.</title>
        <authorList>
            <person name="Wang L.-T."/>
        </authorList>
    </citation>
    <scope>NUCLEOTIDE SEQUENCE [LARGE SCALE GENOMIC DNA]</scope>
    <source>
        <strain evidence="8 9">8H-2</strain>
    </source>
</reference>
<evidence type="ECO:0000256" key="4">
    <source>
        <dbReference type="ARBA" id="ARBA00023088"/>
    </source>
</evidence>
<feature type="region of interest" description="Disordered" evidence="6">
    <location>
        <begin position="155"/>
        <end position="174"/>
    </location>
</feature>
<keyword evidence="9" id="KW-1185">Reference proteome</keyword>
<evidence type="ECO:0000313" key="9">
    <source>
        <dbReference type="Proteomes" id="UP000371977"/>
    </source>
</evidence>
<dbReference type="OrthoDB" id="2143924at2"/>
<proteinExistence type="predicted"/>
<evidence type="ECO:0000313" key="8">
    <source>
        <dbReference type="EMBL" id="TYC47887.1"/>
    </source>
</evidence>
<keyword evidence="5" id="KW-0175">Coiled coil</keyword>
<keyword evidence="2" id="KW-0964">Secreted</keyword>
<evidence type="ECO:0000256" key="2">
    <source>
        <dbReference type="ARBA" id="ARBA00022525"/>
    </source>
</evidence>
<dbReference type="EMBL" id="SDGZ01000028">
    <property type="protein sequence ID" value="TYC47887.1"/>
    <property type="molecule type" value="Genomic_DNA"/>
</dbReference>
<keyword evidence="4" id="KW-0572">Peptidoglycan-anchor</keyword>
<evidence type="ECO:0000256" key="3">
    <source>
        <dbReference type="ARBA" id="ARBA00022729"/>
    </source>
</evidence>
<dbReference type="AlphaFoldDB" id="A0A6C2C256"/>
<comment type="caution">
    <text evidence="8">The sequence shown here is derived from an EMBL/GenBank/DDBJ whole genome shotgun (WGS) entry which is preliminary data.</text>
</comment>
<evidence type="ECO:0000256" key="6">
    <source>
        <dbReference type="SAM" id="MobiDB-lite"/>
    </source>
</evidence>
<dbReference type="NCBIfam" id="TIGR01167">
    <property type="entry name" value="LPXTG_anchor"/>
    <property type="match status" value="1"/>
</dbReference>
<dbReference type="Pfam" id="PF19258">
    <property type="entry name" value="KxYKxGKxW_sig"/>
    <property type="match status" value="1"/>
</dbReference>
<accession>A0A6C2C256</accession>
<evidence type="ECO:0000259" key="7">
    <source>
        <dbReference type="PROSITE" id="PS50847"/>
    </source>
</evidence>
<feature type="compositionally biased region" description="Basic and acidic residues" evidence="6">
    <location>
        <begin position="156"/>
        <end position="173"/>
    </location>
</feature>
<feature type="coiled-coil region" evidence="5">
    <location>
        <begin position="199"/>
        <end position="265"/>
    </location>
</feature>
<evidence type="ECO:0000256" key="1">
    <source>
        <dbReference type="ARBA" id="ARBA00022512"/>
    </source>
</evidence>
<dbReference type="Pfam" id="PF18220">
    <property type="entry name" value="BspA_v"/>
    <property type="match status" value="1"/>
</dbReference>
<dbReference type="InterPro" id="IPR019931">
    <property type="entry name" value="LPXTG_anchor"/>
</dbReference>
<feature type="domain" description="Gram-positive cocci surface proteins LPxTG" evidence="7">
    <location>
        <begin position="511"/>
        <end position="545"/>
    </location>
</feature>
<sequence length="545" mass="59552">MEDLQRFKMYKNGKKWAISATVVAGVVAIQAGTNASANELQSTTSAQEVSSQVSTTVTATTPDEGKQIIDDRQSQVDTSVSNAEDNGVIVNQNEETELHLNDDNYKEITDQVQDDLAKQQAAIDAANSLNQANQDAYDQATADRDAALSQGEQDLNDAKDDQQTQVDDSKEAGVDTTNVDEIVAPDYQDLTGLTGQALLDAMQHNIALYEDAVNQAIANTNTDTEKLKDLTDAYQSKMIQYQAEKTRIEKENADKQAAYDKALNEYLNGLNVNANMAARTDTDMGSGQYETMMTAEVNAQTGEFTLKHDMNDGVSVIGNGELTGRVIFNIVSNGDGTETITVTGIELYKYSYVNLNHNTARNKNINFHVYDSNGNELFTVAHDGETSFERYISQTFALNNVITLVPGQQSDDLAFLRIDDNWVYNTHGNVFINFQNTNEQVALPDYEQLPTEPEKVQGQVTSYSVTELPEAETPTPQVVTVTPYKVTVDPKVETPSESVVQKLTVVEQGVLPETGMQAGSMFSVAGFALLSTMGALGATKGRKRD</sequence>
<protein>
    <submittedName>
        <fullName evidence="8">LPXTG cell wall anchor domain-containing protein</fullName>
    </submittedName>
</protein>
<dbReference type="InterPro" id="IPR041237">
    <property type="entry name" value="BspA_v"/>
</dbReference>